<organism evidence="7 8">
    <name type="scientific">Dyella psychrodurans</name>
    <dbReference type="NCBI Taxonomy" id="1927960"/>
    <lineage>
        <taxon>Bacteria</taxon>
        <taxon>Pseudomonadati</taxon>
        <taxon>Pseudomonadota</taxon>
        <taxon>Gammaproteobacteria</taxon>
        <taxon>Lysobacterales</taxon>
        <taxon>Rhodanobacteraceae</taxon>
        <taxon>Dyella</taxon>
    </lineage>
</organism>
<evidence type="ECO:0000313" key="8">
    <source>
        <dbReference type="Proteomes" id="UP000255334"/>
    </source>
</evidence>
<evidence type="ECO:0000256" key="3">
    <source>
        <dbReference type="ARBA" id="ARBA00022630"/>
    </source>
</evidence>
<dbReference type="Proteomes" id="UP000255334">
    <property type="component" value="Unassembled WGS sequence"/>
</dbReference>
<keyword evidence="4" id="KW-0274">FAD</keyword>
<keyword evidence="5" id="KW-0560">Oxidoreductase</keyword>
<dbReference type="InterPro" id="IPR016169">
    <property type="entry name" value="FAD-bd_PCMH_sub2"/>
</dbReference>
<protein>
    <submittedName>
        <fullName evidence="7">FAD-binding oxidoreductase</fullName>
    </submittedName>
</protein>
<dbReference type="Pfam" id="PF08031">
    <property type="entry name" value="BBE"/>
    <property type="match status" value="1"/>
</dbReference>
<proteinExistence type="inferred from homology"/>
<dbReference type="SUPFAM" id="SSF56176">
    <property type="entry name" value="FAD-binding/transporter-associated domain-like"/>
    <property type="match status" value="1"/>
</dbReference>
<dbReference type="InterPro" id="IPR036318">
    <property type="entry name" value="FAD-bd_PCMH-like_sf"/>
</dbReference>
<dbReference type="InterPro" id="IPR016166">
    <property type="entry name" value="FAD-bd_PCMH"/>
</dbReference>
<evidence type="ECO:0000256" key="1">
    <source>
        <dbReference type="ARBA" id="ARBA00001974"/>
    </source>
</evidence>
<dbReference type="InterPro" id="IPR006094">
    <property type="entry name" value="Oxid_FAD_bind_N"/>
</dbReference>
<reference evidence="7 8" key="1">
    <citation type="submission" date="2018-07" db="EMBL/GenBank/DDBJ databases">
        <title>Dyella monticola sp. nov. and Dyella psychrodurans sp. nov. isolated from monsoon evergreen broad-leaved forest soil of Dinghu Mountain, China.</title>
        <authorList>
            <person name="Gao Z."/>
            <person name="Qiu L."/>
        </authorList>
    </citation>
    <scope>NUCLEOTIDE SEQUENCE [LARGE SCALE GENOMIC DNA]</scope>
    <source>
        <strain evidence="7 8">4MSK11</strain>
    </source>
</reference>
<dbReference type="AlphaFoldDB" id="A0A370XBK3"/>
<evidence type="ECO:0000313" key="7">
    <source>
        <dbReference type="EMBL" id="RDS85804.1"/>
    </source>
</evidence>
<keyword evidence="8" id="KW-1185">Reference proteome</keyword>
<dbReference type="PANTHER" id="PTHR42973:SF39">
    <property type="entry name" value="FAD-BINDING PCMH-TYPE DOMAIN-CONTAINING PROTEIN"/>
    <property type="match status" value="1"/>
</dbReference>
<dbReference type="InterPro" id="IPR050416">
    <property type="entry name" value="FAD-linked_Oxidoreductase"/>
</dbReference>
<comment type="cofactor">
    <cofactor evidence="1">
        <name>FAD</name>
        <dbReference type="ChEBI" id="CHEBI:57692"/>
    </cofactor>
</comment>
<keyword evidence="3" id="KW-0285">Flavoprotein</keyword>
<dbReference type="GO" id="GO:0071949">
    <property type="term" value="F:FAD binding"/>
    <property type="evidence" value="ECO:0007669"/>
    <property type="project" value="InterPro"/>
</dbReference>
<accession>A0A370XBK3</accession>
<comment type="similarity">
    <text evidence="2">Belongs to the oxygen-dependent FAD-linked oxidoreductase family.</text>
</comment>
<dbReference type="GO" id="GO:0016491">
    <property type="term" value="F:oxidoreductase activity"/>
    <property type="evidence" value="ECO:0007669"/>
    <property type="project" value="UniProtKB-KW"/>
</dbReference>
<evidence type="ECO:0000256" key="5">
    <source>
        <dbReference type="ARBA" id="ARBA00023002"/>
    </source>
</evidence>
<dbReference type="Gene3D" id="3.30.465.10">
    <property type="match status" value="2"/>
</dbReference>
<dbReference type="EMBL" id="QRBF01000001">
    <property type="protein sequence ID" value="RDS85804.1"/>
    <property type="molecule type" value="Genomic_DNA"/>
</dbReference>
<evidence type="ECO:0000259" key="6">
    <source>
        <dbReference type="PROSITE" id="PS51387"/>
    </source>
</evidence>
<evidence type="ECO:0000256" key="4">
    <source>
        <dbReference type="ARBA" id="ARBA00022827"/>
    </source>
</evidence>
<feature type="domain" description="FAD-binding PCMH-type" evidence="6">
    <location>
        <begin position="115"/>
        <end position="300"/>
    </location>
</feature>
<dbReference type="InterPro" id="IPR012951">
    <property type="entry name" value="BBE"/>
</dbReference>
<dbReference type="PROSITE" id="PS51387">
    <property type="entry name" value="FAD_PCMH"/>
    <property type="match status" value="1"/>
</dbReference>
<dbReference type="OrthoDB" id="9775082at2"/>
<sequence>MNRREVLKAALAIPFLSGVMSGGLTSALAAVGGPVSGAPRSRVRPGEPGWPSAAQWGQLKQDVGGRLLKLESPFANCTATSTTAACREALKHLKNPFYIGDQPALTQTSGWVDAWTSQPSAYAVAAESTADVVAAVNFARRHHLRLVVKGGGHSYQGTSDAPDSLLVWTRHMNAVTLHDAFVAQGCAGTQPPQPAVSLQSGAMWIDAYDAVTTHGGRYVQGGGCTTVGVAGLIQSGGFGSFSKNYGTAAAGLLEAEIVTADGIARIANACTNPDLFWGIKGGGGGSLGVVTRITLRTRELPEYFGGVFGAIKASSDEAYRALIAQAIRFYHSDLFNPHWGEQMAFDPENVLRISMVFQGLDEQQAQAAWAPFVDWVRARKEYVFVQPLKAGAVPARHFWDAEFFRQHAPGAIVDDDRDGAPRNHMLWSGDHGQVGWFLHGFKSAWMPASLLREDRQSALVDAVFACSRHKHLEFHFNKGLAGATKETIDAARDTATNPQVLDAFALALVAGYSGPAYPGMPGPGPDLAEARGDATNIGRAMDALLKVAPDAGTYVSESDYFQRDWQTAFWGANYPRLAAVKRKYDPDGLFFVHHGVGSEAWSADGFTRLR</sequence>
<dbReference type="Pfam" id="PF01565">
    <property type="entry name" value="FAD_binding_4"/>
    <property type="match status" value="1"/>
</dbReference>
<gene>
    <name evidence="7" type="ORF">DWU99_00570</name>
</gene>
<dbReference type="PANTHER" id="PTHR42973">
    <property type="entry name" value="BINDING OXIDOREDUCTASE, PUTATIVE (AFU_ORTHOLOGUE AFUA_1G17690)-RELATED"/>
    <property type="match status" value="1"/>
</dbReference>
<evidence type="ECO:0000256" key="2">
    <source>
        <dbReference type="ARBA" id="ARBA00005466"/>
    </source>
</evidence>
<name>A0A370XBK3_9GAMM</name>
<comment type="caution">
    <text evidence="7">The sequence shown here is derived from an EMBL/GenBank/DDBJ whole genome shotgun (WGS) entry which is preliminary data.</text>
</comment>
<dbReference type="RefSeq" id="WP_115476055.1">
    <property type="nucleotide sequence ID" value="NZ_QRBF01000001.1"/>
</dbReference>